<dbReference type="PANTHER" id="PTHR34822:SF1">
    <property type="entry name" value="GRPB FAMILY PROTEIN"/>
    <property type="match status" value="1"/>
</dbReference>
<dbReference type="eggNOG" id="ENOG502SEGQ">
    <property type="taxonomic scope" value="Eukaryota"/>
</dbReference>
<reference evidence="1 2" key="2">
    <citation type="journal article" date="2012" name="PLoS Pathog.">
        <title>Diverse lifestyles and strategies of plant pathogenesis encoded in the genomes of eighteen Dothideomycetes fungi.</title>
        <authorList>
            <person name="Ohm R.A."/>
            <person name="Feau N."/>
            <person name="Henrissat B."/>
            <person name="Schoch C.L."/>
            <person name="Horwitz B.A."/>
            <person name="Barry K.W."/>
            <person name="Condon B.J."/>
            <person name="Copeland A.C."/>
            <person name="Dhillon B."/>
            <person name="Glaser F."/>
            <person name="Hesse C.N."/>
            <person name="Kosti I."/>
            <person name="LaButti K."/>
            <person name="Lindquist E.A."/>
            <person name="Lucas S."/>
            <person name="Salamov A.A."/>
            <person name="Bradshaw R.E."/>
            <person name="Ciuffetti L."/>
            <person name="Hamelin R.C."/>
            <person name="Kema G.H.J."/>
            <person name="Lawrence C."/>
            <person name="Scott J.A."/>
            <person name="Spatafora J.W."/>
            <person name="Turgeon B.G."/>
            <person name="de Wit P.J.G.M."/>
            <person name="Zhong S."/>
            <person name="Goodwin S.B."/>
            <person name="Grigoriev I.V."/>
        </authorList>
    </citation>
    <scope>NUCLEOTIDE SEQUENCE [LARGE SCALE GENOMIC DNA]</scope>
    <source>
        <strain evidence="2">NZE10 / CBS 128990</strain>
    </source>
</reference>
<dbReference type="OrthoDB" id="630895at2759"/>
<dbReference type="Pfam" id="PF04229">
    <property type="entry name" value="GrpB"/>
    <property type="match status" value="1"/>
</dbReference>
<keyword evidence="2" id="KW-1185">Reference proteome</keyword>
<protein>
    <recommendedName>
        <fullName evidence="3">GrpB domain protein</fullName>
    </recommendedName>
</protein>
<gene>
    <name evidence="1" type="ORF">DOTSEDRAFT_75393</name>
</gene>
<dbReference type="PANTHER" id="PTHR34822">
    <property type="entry name" value="GRPB DOMAIN PROTEIN (AFU_ORTHOLOGUE AFUA_1G01530)"/>
    <property type="match status" value="1"/>
</dbReference>
<dbReference type="SUPFAM" id="SSF81301">
    <property type="entry name" value="Nucleotidyltransferase"/>
    <property type="match status" value="1"/>
</dbReference>
<dbReference type="AlphaFoldDB" id="M2YLJ2"/>
<dbReference type="HOGENOM" id="CLU_086407_1_0_1"/>
<evidence type="ECO:0000313" key="2">
    <source>
        <dbReference type="Proteomes" id="UP000016933"/>
    </source>
</evidence>
<accession>M2YLJ2</accession>
<dbReference type="EMBL" id="KB446545">
    <property type="protein sequence ID" value="EME39730.1"/>
    <property type="molecule type" value="Genomic_DNA"/>
</dbReference>
<evidence type="ECO:0000313" key="1">
    <source>
        <dbReference type="EMBL" id="EME39730.1"/>
    </source>
</evidence>
<proteinExistence type="predicted"/>
<dbReference type="InterPro" id="IPR043519">
    <property type="entry name" value="NT_sf"/>
</dbReference>
<sequence>MSQTDRTVNGIPIEDILKPTENQPDLVERVATRNVKAPVLAILPPDPQWFSHFETFKARIETALHTSSAALSPISIIAINHVGSTSVPGLPAKAVIDIDLVLSDNTLSAEPYYVPQLEDSGFQFLLREPAWHEHRFFAAHEPMSCNLHVWGPRCPEVERHEIFREWLKEHEEDRELYASMKTECAAASRERSETSDQYNVRKQRVLREILERAFRGLGYM</sequence>
<organism evidence="1 2">
    <name type="scientific">Dothistroma septosporum (strain NZE10 / CBS 128990)</name>
    <name type="common">Red band needle blight fungus</name>
    <name type="synonym">Mycosphaerella pini</name>
    <dbReference type="NCBI Taxonomy" id="675120"/>
    <lineage>
        <taxon>Eukaryota</taxon>
        <taxon>Fungi</taxon>
        <taxon>Dikarya</taxon>
        <taxon>Ascomycota</taxon>
        <taxon>Pezizomycotina</taxon>
        <taxon>Dothideomycetes</taxon>
        <taxon>Dothideomycetidae</taxon>
        <taxon>Mycosphaerellales</taxon>
        <taxon>Mycosphaerellaceae</taxon>
        <taxon>Dothistroma</taxon>
    </lineage>
</organism>
<reference evidence="2" key="1">
    <citation type="journal article" date="2012" name="PLoS Genet.">
        <title>The genomes of the fungal plant pathogens Cladosporium fulvum and Dothistroma septosporum reveal adaptation to different hosts and lifestyles but also signatures of common ancestry.</title>
        <authorList>
            <person name="de Wit P.J.G.M."/>
            <person name="van der Burgt A."/>
            <person name="Oekmen B."/>
            <person name="Stergiopoulos I."/>
            <person name="Abd-Elsalam K.A."/>
            <person name="Aerts A.L."/>
            <person name="Bahkali A.H."/>
            <person name="Beenen H.G."/>
            <person name="Chettri P."/>
            <person name="Cox M.P."/>
            <person name="Datema E."/>
            <person name="de Vries R.P."/>
            <person name="Dhillon B."/>
            <person name="Ganley A.R."/>
            <person name="Griffiths S.A."/>
            <person name="Guo Y."/>
            <person name="Hamelin R.C."/>
            <person name="Henrissat B."/>
            <person name="Kabir M.S."/>
            <person name="Jashni M.K."/>
            <person name="Kema G."/>
            <person name="Klaubauf S."/>
            <person name="Lapidus A."/>
            <person name="Levasseur A."/>
            <person name="Lindquist E."/>
            <person name="Mehrabi R."/>
            <person name="Ohm R.A."/>
            <person name="Owen T.J."/>
            <person name="Salamov A."/>
            <person name="Schwelm A."/>
            <person name="Schijlen E."/>
            <person name="Sun H."/>
            <person name="van den Burg H.A."/>
            <person name="van Ham R.C.H.J."/>
            <person name="Zhang S."/>
            <person name="Goodwin S.B."/>
            <person name="Grigoriev I.V."/>
            <person name="Collemare J."/>
            <person name="Bradshaw R.E."/>
        </authorList>
    </citation>
    <scope>NUCLEOTIDE SEQUENCE [LARGE SCALE GENOMIC DNA]</scope>
    <source>
        <strain evidence="2">NZE10 / CBS 128990</strain>
    </source>
</reference>
<name>M2YLJ2_DOTSN</name>
<evidence type="ECO:0008006" key="3">
    <source>
        <dbReference type="Google" id="ProtNLM"/>
    </source>
</evidence>
<dbReference type="InterPro" id="IPR007344">
    <property type="entry name" value="GrpB/CoaE"/>
</dbReference>
<dbReference type="Gene3D" id="3.30.460.10">
    <property type="entry name" value="Beta Polymerase, domain 2"/>
    <property type="match status" value="1"/>
</dbReference>
<dbReference type="OMA" id="YAWFIKR"/>
<dbReference type="Proteomes" id="UP000016933">
    <property type="component" value="Unassembled WGS sequence"/>
</dbReference>